<feature type="region of interest" description="Disordered" evidence="1">
    <location>
        <begin position="30"/>
        <end position="69"/>
    </location>
</feature>
<dbReference type="AlphaFoldDB" id="A0AAV2SLW1"/>
<gene>
    <name evidence="2" type="ORF">MNOR_LOCUS38258</name>
</gene>
<comment type="caution">
    <text evidence="2">The sequence shown here is derived from an EMBL/GenBank/DDBJ whole genome shotgun (WGS) entry which is preliminary data.</text>
</comment>
<evidence type="ECO:0008006" key="4">
    <source>
        <dbReference type="Google" id="ProtNLM"/>
    </source>
</evidence>
<name>A0AAV2SLW1_MEGNR</name>
<protein>
    <recommendedName>
        <fullName evidence="4">Exophilin 5</fullName>
    </recommendedName>
</protein>
<evidence type="ECO:0000313" key="2">
    <source>
        <dbReference type="EMBL" id="CAL4209806.1"/>
    </source>
</evidence>
<dbReference type="Proteomes" id="UP001497623">
    <property type="component" value="Unassembled WGS sequence"/>
</dbReference>
<organism evidence="2 3">
    <name type="scientific">Meganyctiphanes norvegica</name>
    <name type="common">Northern krill</name>
    <name type="synonym">Thysanopoda norvegica</name>
    <dbReference type="NCBI Taxonomy" id="48144"/>
    <lineage>
        <taxon>Eukaryota</taxon>
        <taxon>Metazoa</taxon>
        <taxon>Ecdysozoa</taxon>
        <taxon>Arthropoda</taxon>
        <taxon>Crustacea</taxon>
        <taxon>Multicrustacea</taxon>
        <taxon>Malacostraca</taxon>
        <taxon>Eumalacostraca</taxon>
        <taxon>Eucarida</taxon>
        <taxon>Euphausiacea</taxon>
        <taxon>Euphausiidae</taxon>
        <taxon>Meganyctiphanes</taxon>
    </lineage>
</organism>
<dbReference type="EMBL" id="CAXKWB010085086">
    <property type="protein sequence ID" value="CAL4209806.1"/>
    <property type="molecule type" value="Genomic_DNA"/>
</dbReference>
<sequence length="252" mass="29210">RRNSAVRRTFSTFKRSPDFKRRELKNSDDTHANLIGDQNTVDTNSNVKVRPGHRLNRSQSVKPQGRRENNFDYRRRTISASFDSDNGWISHCNDNKNHEDILTAYTMVNKSHETEYNIDNSPENSCHVFKKPIAPPIKLNKYNFRKKRPTQLDLPQSIFYTHTANNCNSESLELQNMGSNPTQLLNMASRNLRRCVSEEPEAGLGNPMSSVPRRKNTRHNAAVPQNYRYSADVAQKFYNELQTVSKYLFNDK</sequence>
<evidence type="ECO:0000313" key="3">
    <source>
        <dbReference type="Proteomes" id="UP001497623"/>
    </source>
</evidence>
<feature type="non-terminal residue" evidence="2">
    <location>
        <position position="1"/>
    </location>
</feature>
<proteinExistence type="predicted"/>
<accession>A0AAV2SLW1</accession>
<keyword evidence="3" id="KW-1185">Reference proteome</keyword>
<reference evidence="2 3" key="1">
    <citation type="submission" date="2024-05" db="EMBL/GenBank/DDBJ databases">
        <authorList>
            <person name="Wallberg A."/>
        </authorList>
    </citation>
    <scope>NUCLEOTIDE SEQUENCE [LARGE SCALE GENOMIC DNA]</scope>
</reference>
<evidence type="ECO:0000256" key="1">
    <source>
        <dbReference type="SAM" id="MobiDB-lite"/>
    </source>
</evidence>
<feature type="compositionally biased region" description="Polar residues" evidence="1">
    <location>
        <begin position="36"/>
        <end position="47"/>
    </location>
</feature>